<dbReference type="GeneID" id="36589357"/>
<keyword evidence="1" id="KW-0732">Signal</keyword>
<dbReference type="Proteomes" id="UP000235371">
    <property type="component" value="Unassembled WGS sequence"/>
</dbReference>
<evidence type="ECO:0000313" key="3">
    <source>
        <dbReference type="Proteomes" id="UP000235371"/>
    </source>
</evidence>
<organism evidence="2 3">
    <name type="scientific">Hyaloscypha bicolor E</name>
    <dbReference type="NCBI Taxonomy" id="1095630"/>
    <lineage>
        <taxon>Eukaryota</taxon>
        <taxon>Fungi</taxon>
        <taxon>Dikarya</taxon>
        <taxon>Ascomycota</taxon>
        <taxon>Pezizomycotina</taxon>
        <taxon>Leotiomycetes</taxon>
        <taxon>Helotiales</taxon>
        <taxon>Hyaloscyphaceae</taxon>
        <taxon>Hyaloscypha</taxon>
        <taxon>Hyaloscypha bicolor</taxon>
    </lineage>
</organism>
<name>A0A2J6SUL0_9HELO</name>
<dbReference type="AlphaFoldDB" id="A0A2J6SUL0"/>
<feature type="chain" id="PRO_5014365001" description="Secreted protein" evidence="1">
    <location>
        <begin position="22"/>
        <end position="115"/>
    </location>
</feature>
<gene>
    <name evidence="2" type="ORF">K444DRAFT_618264</name>
</gene>
<proteinExistence type="predicted"/>
<sequence>MTKIACCAIMLFCLFQVLASASQQRPLSPPADVDSIDNVESLDSLLQLAAQRALNSQHLPSDNILHEVVLGHRLHRHIESTELPVRDGPLDQSPPRTQLHLHPLHVAVHEQVLLQ</sequence>
<evidence type="ECO:0000256" key="1">
    <source>
        <dbReference type="SAM" id="SignalP"/>
    </source>
</evidence>
<evidence type="ECO:0000313" key="2">
    <source>
        <dbReference type="EMBL" id="PMD54449.1"/>
    </source>
</evidence>
<dbReference type="RefSeq" id="XP_024731353.1">
    <property type="nucleotide sequence ID" value="XM_024881280.1"/>
</dbReference>
<accession>A0A2J6SUL0</accession>
<feature type="signal peptide" evidence="1">
    <location>
        <begin position="1"/>
        <end position="21"/>
    </location>
</feature>
<dbReference type="EMBL" id="KZ613865">
    <property type="protein sequence ID" value="PMD54449.1"/>
    <property type="molecule type" value="Genomic_DNA"/>
</dbReference>
<dbReference type="OrthoDB" id="10501379at2759"/>
<dbReference type="InParanoid" id="A0A2J6SUL0"/>
<protein>
    <recommendedName>
        <fullName evidence="4">Secreted protein</fullName>
    </recommendedName>
</protein>
<keyword evidence="3" id="KW-1185">Reference proteome</keyword>
<reference evidence="2 3" key="1">
    <citation type="submission" date="2016-04" db="EMBL/GenBank/DDBJ databases">
        <title>A degradative enzymes factory behind the ericoid mycorrhizal symbiosis.</title>
        <authorList>
            <consortium name="DOE Joint Genome Institute"/>
            <person name="Martino E."/>
            <person name="Morin E."/>
            <person name="Grelet G."/>
            <person name="Kuo A."/>
            <person name="Kohler A."/>
            <person name="Daghino S."/>
            <person name="Barry K."/>
            <person name="Choi C."/>
            <person name="Cichocki N."/>
            <person name="Clum A."/>
            <person name="Copeland A."/>
            <person name="Hainaut M."/>
            <person name="Haridas S."/>
            <person name="Labutti K."/>
            <person name="Lindquist E."/>
            <person name="Lipzen A."/>
            <person name="Khouja H.-R."/>
            <person name="Murat C."/>
            <person name="Ohm R."/>
            <person name="Olson A."/>
            <person name="Spatafora J."/>
            <person name="Veneault-Fourrey C."/>
            <person name="Henrissat B."/>
            <person name="Grigoriev I."/>
            <person name="Martin F."/>
            <person name="Perotto S."/>
        </authorList>
    </citation>
    <scope>NUCLEOTIDE SEQUENCE [LARGE SCALE GENOMIC DNA]</scope>
    <source>
        <strain evidence="2 3">E</strain>
    </source>
</reference>
<evidence type="ECO:0008006" key="4">
    <source>
        <dbReference type="Google" id="ProtNLM"/>
    </source>
</evidence>